<reference evidence="3 4" key="1">
    <citation type="submission" date="2019-02" db="EMBL/GenBank/DDBJ databases">
        <title>Deep-cultivation of Planctomycetes and their phenomic and genomic characterization uncovers novel biology.</title>
        <authorList>
            <person name="Wiegand S."/>
            <person name="Jogler M."/>
            <person name="Boedeker C."/>
            <person name="Pinto D."/>
            <person name="Vollmers J."/>
            <person name="Rivas-Marin E."/>
            <person name="Kohn T."/>
            <person name="Peeters S.H."/>
            <person name="Heuer A."/>
            <person name="Rast P."/>
            <person name="Oberbeckmann S."/>
            <person name="Bunk B."/>
            <person name="Jeske O."/>
            <person name="Meyerdierks A."/>
            <person name="Storesund J.E."/>
            <person name="Kallscheuer N."/>
            <person name="Luecker S."/>
            <person name="Lage O.M."/>
            <person name="Pohl T."/>
            <person name="Merkel B.J."/>
            <person name="Hornburger P."/>
            <person name="Mueller R.-W."/>
            <person name="Bruemmer F."/>
            <person name="Labrenz M."/>
            <person name="Spormann A.M."/>
            <person name="Op den Camp H."/>
            <person name="Overmann J."/>
            <person name="Amann R."/>
            <person name="Jetten M.S.M."/>
            <person name="Mascher T."/>
            <person name="Medema M.H."/>
            <person name="Devos D.P."/>
            <person name="Kaster A.-K."/>
            <person name="Ovreas L."/>
            <person name="Rohde M."/>
            <person name="Galperin M.Y."/>
            <person name="Jogler C."/>
        </authorList>
    </citation>
    <scope>NUCLEOTIDE SEQUENCE [LARGE SCALE GENOMIC DNA]</scope>
    <source>
        <strain evidence="3 4">Mal4</strain>
    </source>
</reference>
<keyword evidence="4" id="KW-1185">Reference proteome</keyword>
<protein>
    <submittedName>
        <fullName evidence="3">Uncharacterized protein</fullName>
    </submittedName>
</protein>
<gene>
    <name evidence="3" type="ORF">Mal4_45370</name>
</gene>
<evidence type="ECO:0000256" key="2">
    <source>
        <dbReference type="SAM" id="Phobius"/>
    </source>
</evidence>
<feature type="compositionally biased region" description="Basic residues" evidence="1">
    <location>
        <begin position="67"/>
        <end position="80"/>
    </location>
</feature>
<proteinExistence type="predicted"/>
<evidence type="ECO:0000256" key="1">
    <source>
        <dbReference type="SAM" id="MobiDB-lite"/>
    </source>
</evidence>
<dbReference type="Proteomes" id="UP000320496">
    <property type="component" value="Chromosome"/>
</dbReference>
<sequence precursor="true">MSGWLAKASSSLRQENTESPQPFVLTCECGLEHNGLRRARHQRIICKTCGASLFVLPKDAYPLPAARKPKKKRKKKRGARGRQNADTTSQQVGQLLIALPSVVGGGVRSAGSRMLLSLRQTLSGYVAAFRNFWTPFRLVILGVVIMIGFTLAMVARSRALDAAREVVRVAGDAGVAALDSGDIAKAREQFADAAAALDQLGRDDPEAERIRQRWRETTAMTRLLPQDLYALIEDGDHAAAAGIEDEWEEEFRSRHSGKWIVLELPVAHDVENDRYRAPYSLPVGTEGRVVTIDVDVPVMSKLTFGDAPRTVIMAAPLRSCSLMSDRRSWTLTLQPERAFLWTHLDTYEEVGFGFDDWQPRERVRQILESQAAAIGAISPTTEQP</sequence>
<name>A0A517ZCK2_9PLAN</name>
<dbReference type="OrthoDB" id="208967at2"/>
<dbReference type="EMBL" id="CP036275">
    <property type="protein sequence ID" value="QDU40182.1"/>
    <property type="molecule type" value="Genomic_DNA"/>
</dbReference>
<dbReference type="AlphaFoldDB" id="A0A517ZCK2"/>
<feature type="region of interest" description="Disordered" evidence="1">
    <location>
        <begin position="65"/>
        <end position="89"/>
    </location>
</feature>
<keyword evidence="2" id="KW-0472">Membrane</keyword>
<feature type="transmembrane region" description="Helical" evidence="2">
    <location>
        <begin position="136"/>
        <end position="155"/>
    </location>
</feature>
<organism evidence="3 4">
    <name type="scientific">Maioricimonas rarisocia</name>
    <dbReference type="NCBI Taxonomy" id="2528026"/>
    <lineage>
        <taxon>Bacteria</taxon>
        <taxon>Pseudomonadati</taxon>
        <taxon>Planctomycetota</taxon>
        <taxon>Planctomycetia</taxon>
        <taxon>Planctomycetales</taxon>
        <taxon>Planctomycetaceae</taxon>
        <taxon>Maioricimonas</taxon>
    </lineage>
</organism>
<evidence type="ECO:0000313" key="3">
    <source>
        <dbReference type="EMBL" id="QDU40182.1"/>
    </source>
</evidence>
<keyword evidence="2" id="KW-0812">Transmembrane</keyword>
<accession>A0A517ZCK2</accession>
<dbReference type="KEGG" id="mri:Mal4_45370"/>
<dbReference type="RefSeq" id="WP_145371296.1">
    <property type="nucleotide sequence ID" value="NZ_CP036275.1"/>
</dbReference>
<evidence type="ECO:0000313" key="4">
    <source>
        <dbReference type="Proteomes" id="UP000320496"/>
    </source>
</evidence>
<keyword evidence="2" id="KW-1133">Transmembrane helix</keyword>